<dbReference type="PANTHER" id="PTHR35807">
    <property type="entry name" value="TRANSCRIPTIONAL REGULATOR REDD-RELATED"/>
    <property type="match status" value="1"/>
</dbReference>
<reference evidence="3 4" key="1">
    <citation type="submission" date="2018-07" db="EMBL/GenBank/DDBJ databases">
        <title>Genome analysis of Runella aurantiaca.</title>
        <authorList>
            <person name="Yang X."/>
        </authorList>
    </citation>
    <scope>NUCLEOTIDE SEQUENCE [LARGE SCALE GENOMIC DNA]</scope>
    <source>
        <strain evidence="3 4">YX9</strain>
    </source>
</reference>
<evidence type="ECO:0000313" key="3">
    <source>
        <dbReference type="EMBL" id="RDB02503.1"/>
    </source>
</evidence>
<proteinExistence type="predicted"/>
<evidence type="ECO:0000256" key="1">
    <source>
        <dbReference type="PROSITE-ProRule" id="PRU00339"/>
    </source>
</evidence>
<dbReference type="SMART" id="SM01043">
    <property type="entry name" value="BTAD"/>
    <property type="match status" value="1"/>
</dbReference>
<keyword evidence="4" id="KW-1185">Reference proteome</keyword>
<dbReference type="InterPro" id="IPR036388">
    <property type="entry name" value="WH-like_DNA-bd_sf"/>
</dbReference>
<evidence type="ECO:0000259" key="2">
    <source>
        <dbReference type="SMART" id="SM01043"/>
    </source>
</evidence>
<dbReference type="AlphaFoldDB" id="A0A369I4R0"/>
<keyword evidence="1" id="KW-0802">TPR repeat</keyword>
<feature type="repeat" description="TPR" evidence="1">
    <location>
        <begin position="406"/>
        <end position="439"/>
    </location>
</feature>
<feature type="domain" description="Bacterial transcriptional activator" evidence="2">
    <location>
        <begin position="338"/>
        <end position="490"/>
    </location>
</feature>
<dbReference type="InterPro" id="IPR025847">
    <property type="entry name" value="MEDS_domain"/>
</dbReference>
<dbReference type="Proteomes" id="UP000253141">
    <property type="component" value="Unassembled WGS sequence"/>
</dbReference>
<dbReference type="InterPro" id="IPR011990">
    <property type="entry name" value="TPR-like_helical_dom_sf"/>
</dbReference>
<protein>
    <submittedName>
        <fullName evidence="3">Response regulator receiver protein</fullName>
    </submittedName>
</protein>
<dbReference type="PROSITE" id="PS50005">
    <property type="entry name" value="TPR"/>
    <property type="match status" value="1"/>
</dbReference>
<dbReference type="Gene3D" id="1.25.40.10">
    <property type="entry name" value="Tetratricopeptide repeat domain"/>
    <property type="match status" value="1"/>
</dbReference>
<dbReference type="Pfam" id="PF14417">
    <property type="entry name" value="MEDS"/>
    <property type="match status" value="1"/>
</dbReference>
<dbReference type="SMART" id="SM00028">
    <property type="entry name" value="TPR"/>
    <property type="match status" value="2"/>
</dbReference>
<dbReference type="InterPro" id="IPR005158">
    <property type="entry name" value="BTAD"/>
</dbReference>
<name>A0A369I4R0_9BACT</name>
<dbReference type="Pfam" id="PF03704">
    <property type="entry name" value="BTAD"/>
    <property type="match status" value="1"/>
</dbReference>
<accession>A0A369I4R0</accession>
<gene>
    <name evidence="3" type="ORF">DVG78_28485</name>
</gene>
<dbReference type="InterPro" id="IPR019734">
    <property type="entry name" value="TPR_rpt"/>
</dbReference>
<dbReference type="SUPFAM" id="SSF48452">
    <property type="entry name" value="TPR-like"/>
    <property type="match status" value="1"/>
</dbReference>
<organism evidence="3 4">
    <name type="scientific">Runella aurantiaca</name>
    <dbReference type="NCBI Taxonomy" id="2282308"/>
    <lineage>
        <taxon>Bacteria</taxon>
        <taxon>Pseudomonadati</taxon>
        <taxon>Bacteroidota</taxon>
        <taxon>Cytophagia</taxon>
        <taxon>Cytophagales</taxon>
        <taxon>Spirosomataceae</taxon>
        <taxon>Runella</taxon>
    </lineage>
</organism>
<dbReference type="InterPro" id="IPR051677">
    <property type="entry name" value="AfsR-DnrI-RedD_regulator"/>
</dbReference>
<dbReference type="Gene3D" id="1.10.10.10">
    <property type="entry name" value="Winged helix-like DNA-binding domain superfamily/Winged helix DNA-binding domain"/>
    <property type="match status" value="1"/>
</dbReference>
<sequence length="493" mass="57640">MAAKYPGLFFSDYSLLWQQIKRIIGAHKHWLYVADEQSVSSVKEFFEVELVDNEGDVVSSGEFFLREQVVRAKPVVKALQAHISAIPAEVQADSVFFFEMTWAVRTPSGDIYLRELHEAFQELLVSYPVTIVCVYNESVLLDEQLLLGLFSHPEIYTHEGLKANPYYLPPRIIRKNQLKPRFNYWLSTIDTHQVVDEVQVAVETNDEKQAYPLERPFQTMTAQTNEGRWKIRCLGEVRIYRENGQLIDWNTKAGATRKLKTLFAFLLIRGEKGANTEELADLLWSEADSTEQSLNRLYHAIRFLRLVLNGHDDASKQSSFIVHQGSMYYLRLPYDSWIDLPMFQELCFKGNQHLKEGNLEQCKICYESAERLYTGDLFMDIPLKYVENNENDWCWSKRTWYREMYYKLLYSLAKIHRQMGNLSLAINYCDKALGENPNLEEAHKEKLLALAESKRFDALHRQYRIYTESLKKFNIGAPSEEIRQLYLNLSKKN</sequence>
<dbReference type="EMBL" id="QPIW01000042">
    <property type="protein sequence ID" value="RDB02503.1"/>
    <property type="molecule type" value="Genomic_DNA"/>
</dbReference>
<evidence type="ECO:0000313" key="4">
    <source>
        <dbReference type="Proteomes" id="UP000253141"/>
    </source>
</evidence>
<dbReference type="RefSeq" id="WP_114464451.1">
    <property type="nucleotide sequence ID" value="NZ_QPIW01000042.1"/>
</dbReference>
<dbReference type="OrthoDB" id="8175947at2"/>
<comment type="caution">
    <text evidence="3">The sequence shown here is derived from an EMBL/GenBank/DDBJ whole genome shotgun (WGS) entry which is preliminary data.</text>
</comment>